<proteinExistence type="predicted"/>
<dbReference type="GO" id="GO:0005524">
    <property type="term" value="F:ATP binding"/>
    <property type="evidence" value="ECO:0007669"/>
    <property type="project" value="UniProtKB-UniRule"/>
</dbReference>
<dbReference type="PROSITE" id="PS00107">
    <property type="entry name" value="PROTEIN_KINASE_ATP"/>
    <property type="match status" value="1"/>
</dbReference>
<evidence type="ECO:0000256" key="4">
    <source>
        <dbReference type="ARBA" id="ARBA00022840"/>
    </source>
</evidence>
<dbReference type="InterPro" id="IPR011009">
    <property type="entry name" value="Kinase-like_dom_sf"/>
</dbReference>
<dbReference type="CDD" id="cd14014">
    <property type="entry name" value="STKc_PknB_like"/>
    <property type="match status" value="1"/>
</dbReference>
<feature type="region of interest" description="Disordered" evidence="6">
    <location>
        <begin position="364"/>
        <end position="397"/>
    </location>
</feature>
<dbReference type="Gene3D" id="1.10.510.10">
    <property type="entry name" value="Transferase(Phosphotransferase) domain 1"/>
    <property type="match status" value="1"/>
</dbReference>
<feature type="region of interest" description="Disordered" evidence="6">
    <location>
        <begin position="504"/>
        <end position="524"/>
    </location>
</feature>
<gene>
    <name evidence="8" type="primary">pknB_7</name>
    <name evidence="8" type="ORF">ETAA1_10380</name>
</gene>
<keyword evidence="1 8" id="KW-0808">Transferase</keyword>
<feature type="compositionally biased region" description="Pro residues" evidence="6">
    <location>
        <begin position="441"/>
        <end position="462"/>
    </location>
</feature>
<dbReference type="GO" id="GO:0004674">
    <property type="term" value="F:protein serine/threonine kinase activity"/>
    <property type="evidence" value="ECO:0007669"/>
    <property type="project" value="UniProtKB-EC"/>
</dbReference>
<evidence type="ECO:0000313" key="9">
    <source>
        <dbReference type="Proteomes" id="UP000319576"/>
    </source>
</evidence>
<dbReference type="AlphaFoldDB" id="A0A517XNP9"/>
<dbReference type="InterPro" id="IPR017441">
    <property type="entry name" value="Protein_kinase_ATP_BS"/>
</dbReference>
<keyword evidence="4 5" id="KW-0067">ATP-binding</keyword>
<dbReference type="InterPro" id="IPR000719">
    <property type="entry name" value="Prot_kinase_dom"/>
</dbReference>
<protein>
    <submittedName>
        <fullName evidence="8">Serine/threonine-protein kinase PknB</fullName>
        <ecNumber evidence="8">2.7.11.1</ecNumber>
    </submittedName>
</protein>
<evidence type="ECO:0000256" key="6">
    <source>
        <dbReference type="SAM" id="MobiDB-lite"/>
    </source>
</evidence>
<evidence type="ECO:0000259" key="7">
    <source>
        <dbReference type="PROSITE" id="PS50011"/>
    </source>
</evidence>
<feature type="region of interest" description="Disordered" evidence="6">
    <location>
        <begin position="438"/>
        <end position="466"/>
    </location>
</feature>
<dbReference type="RefSeq" id="WP_145234893.1">
    <property type="nucleotide sequence ID" value="NZ_CP036273.1"/>
</dbReference>
<dbReference type="Pfam" id="PF00069">
    <property type="entry name" value="Pkinase"/>
    <property type="match status" value="1"/>
</dbReference>
<evidence type="ECO:0000313" key="8">
    <source>
        <dbReference type="EMBL" id="QDU19134.1"/>
    </source>
</evidence>
<dbReference type="KEGG" id="uli:ETAA1_10380"/>
<keyword evidence="2 5" id="KW-0547">Nucleotide-binding</keyword>
<accession>A0A517XNP9</accession>
<dbReference type="EC" id="2.7.11.1" evidence="8"/>
<evidence type="ECO:0000256" key="2">
    <source>
        <dbReference type="ARBA" id="ARBA00022741"/>
    </source>
</evidence>
<keyword evidence="3 8" id="KW-0418">Kinase</keyword>
<dbReference type="PANTHER" id="PTHR43289:SF6">
    <property type="entry name" value="SERINE_THREONINE-PROTEIN KINASE NEKL-3"/>
    <property type="match status" value="1"/>
</dbReference>
<dbReference type="PROSITE" id="PS50011">
    <property type="entry name" value="PROTEIN_KINASE_DOM"/>
    <property type="match status" value="1"/>
</dbReference>
<sequence length="848" mass="89314">MPAAPASTTDLLDLLRKSGVAASVPAPGDLPAEPQKAAAALVKQGVITKFQAQQLLLGRHKGFRLGAYVVLEQLGRGGMGVVYLAEHLELRRKVAVKVLVVGKDDDAKLAAERFYREARAAAALDHPNIVRIFDVCRHGDTPYLVMEYVEGESLQQVLDREGALPYASASDAVAQAAAGLQHAHEKGFVHRDIKPGNLMRDKTGVVKILDMGLARSASNSDDKLTERLDAGAVVGTADFIAPEQALNSPNVDIRADIYSLGAAFYALVTGKPPFAGNTTQKLLQHQMAAPPSMSAIDATLPKGLAGVAAKMLAKKPADRFQTPGEVIAALAPWLGNSSRVLAGLSRTNLGAGVDLHARLRRSEDALSDSGVVDPSDPAAETGAVASAKTARSSPRRVEVGGSRRKMFPIVAGAVAVAASLAGIAFALGVFDREPAREVTKAPPPVPVVPPSPSPPADPPPTPKIEAPAKVTPPLPEKLLAAFDMSAVKPFTIRSVVEVKANGSKDSRELGRTGPGTPPAGWSGRAWNKDSEMEFFADATPAIGIRTLRGPGSAMLFSPKVNTPSGLCRLRVDYSAPVKSGAAHVRFKPADERGAWDATKLASTPAGVWKSAEFVLDLKGATAGLFEFHNNDTDPNGTLRVRSVVVTEPPPGTTPTPLRLSAPAPQPAPQPAFVGWTEGAVLYRFDAASIPAYRASLEGRAVTAGEAPPFPRGISGSCWKKEATGEFRRDEIDGSAALGVTNLSDLKSGQFSFELERDMGLTFQPGKAYRVKVSYQLKNDAAGSVVVQTTEYKTVGVTHLAAGGGWRTAAVAVERGDLPLRLTIDNTAVGEGNTLYFRTVEVVELAAPR</sequence>
<dbReference type="PANTHER" id="PTHR43289">
    <property type="entry name" value="MITOGEN-ACTIVATED PROTEIN KINASE KINASE KINASE 20-RELATED"/>
    <property type="match status" value="1"/>
</dbReference>
<feature type="domain" description="Protein kinase" evidence="7">
    <location>
        <begin position="68"/>
        <end position="334"/>
    </location>
</feature>
<dbReference type="OrthoDB" id="257436at2"/>
<dbReference type="Gene3D" id="3.30.200.20">
    <property type="entry name" value="Phosphorylase Kinase, domain 1"/>
    <property type="match status" value="1"/>
</dbReference>
<dbReference type="SMART" id="SM00220">
    <property type="entry name" value="S_TKc"/>
    <property type="match status" value="1"/>
</dbReference>
<feature type="binding site" evidence="5">
    <location>
        <position position="103"/>
    </location>
    <ligand>
        <name>ATP</name>
        <dbReference type="ChEBI" id="CHEBI:30616"/>
    </ligand>
</feature>
<organism evidence="8 9">
    <name type="scientific">Urbifossiella limnaea</name>
    <dbReference type="NCBI Taxonomy" id="2528023"/>
    <lineage>
        <taxon>Bacteria</taxon>
        <taxon>Pseudomonadati</taxon>
        <taxon>Planctomycetota</taxon>
        <taxon>Planctomycetia</taxon>
        <taxon>Gemmatales</taxon>
        <taxon>Gemmataceae</taxon>
        <taxon>Urbifossiella</taxon>
    </lineage>
</organism>
<dbReference type="Proteomes" id="UP000319576">
    <property type="component" value="Chromosome"/>
</dbReference>
<evidence type="ECO:0000256" key="3">
    <source>
        <dbReference type="ARBA" id="ARBA00022777"/>
    </source>
</evidence>
<evidence type="ECO:0000256" key="5">
    <source>
        <dbReference type="PROSITE-ProRule" id="PRU10141"/>
    </source>
</evidence>
<dbReference type="SUPFAM" id="SSF56112">
    <property type="entry name" value="Protein kinase-like (PK-like)"/>
    <property type="match status" value="1"/>
</dbReference>
<dbReference type="EMBL" id="CP036273">
    <property type="protein sequence ID" value="QDU19134.1"/>
    <property type="molecule type" value="Genomic_DNA"/>
</dbReference>
<keyword evidence="9" id="KW-1185">Reference proteome</keyword>
<evidence type="ECO:0000256" key="1">
    <source>
        <dbReference type="ARBA" id="ARBA00022679"/>
    </source>
</evidence>
<reference evidence="8 9" key="1">
    <citation type="submission" date="2019-02" db="EMBL/GenBank/DDBJ databases">
        <title>Deep-cultivation of Planctomycetes and their phenomic and genomic characterization uncovers novel biology.</title>
        <authorList>
            <person name="Wiegand S."/>
            <person name="Jogler M."/>
            <person name="Boedeker C."/>
            <person name="Pinto D."/>
            <person name="Vollmers J."/>
            <person name="Rivas-Marin E."/>
            <person name="Kohn T."/>
            <person name="Peeters S.H."/>
            <person name="Heuer A."/>
            <person name="Rast P."/>
            <person name="Oberbeckmann S."/>
            <person name="Bunk B."/>
            <person name="Jeske O."/>
            <person name="Meyerdierks A."/>
            <person name="Storesund J.E."/>
            <person name="Kallscheuer N."/>
            <person name="Luecker S."/>
            <person name="Lage O.M."/>
            <person name="Pohl T."/>
            <person name="Merkel B.J."/>
            <person name="Hornburger P."/>
            <person name="Mueller R.-W."/>
            <person name="Bruemmer F."/>
            <person name="Labrenz M."/>
            <person name="Spormann A.M."/>
            <person name="Op den Camp H."/>
            <person name="Overmann J."/>
            <person name="Amann R."/>
            <person name="Jetten M.S.M."/>
            <person name="Mascher T."/>
            <person name="Medema M.H."/>
            <person name="Devos D.P."/>
            <person name="Kaster A.-K."/>
            <person name="Ovreas L."/>
            <person name="Rohde M."/>
            <person name="Galperin M.Y."/>
            <person name="Jogler C."/>
        </authorList>
    </citation>
    <scope>NUCLEOTIDE SEQUENCE [LARGE SCALE GENOMIC DNA]</scope>
    <source>
        <strain evidence="8 9">ETA_A1</strain>
    </source>
</reference>
<name>A0A517XNP9_9BACT</name>